<dbReference type="InterPro" id="IPR035986">
    <property type="entry name" value="PKD_dom_sf"/>
</dbReference>
<accession>A0A1I6T0B6</accession>
<dbReference type="InterPro" id="IPR013783">
    <property type="entry name" value="Ig-like_fold"/>
</dbReference>
<dbReference type="Pfam" id="PF18911">
    <property type="entry name" value="PKD_4"/>
    <property type="match status" value="1"/>
</dbReference>
<dbReference type="InterPro" id="IPR000601">
    <property type="entry name" value="PKD_dom"/>
</dbReference>
<dbReference type="Proteomes" id="UP000198785">
    <property type="component" value="Unassembled WGS sequence"/>
</dbReference>
<keyword evidence="1" id="KW-0732">Signal</keyword>
<feature type="chain" id="PRO_5011688280" evidence="1">
    <location>
        <begin position="20"/>
        <end position="662"/>
    </location>
</feature>
<dbReference type="InterPro" id="IPR055353">
    <property type="entry name" value="DUF7619"/>
</dbReference>
<evidence type="ECO:0000313" key="3">
    <source>
        <dbReference type="EMBL" id="SFS82699.1"/>
    </source>
</evidence>
<dbReference type="InterPro" id="IPR057171">
    <property type="entry name" value="DUF7849"/>
</dbReference>
<evidence type="ECO:0000313" key="4">
    <source>
        <dbReference type="Proteomes" id="UP000198785"/>
    </source>
</evidence>
<organism evidence="3 4">
    <name type="scientific">Sphingobacterium wenxiniae</name>
    <dbReference type="NCBI Taxonomy" id="683125"/>
    <lineage>
        <taxon>Bacteria</taxon>
        <taxon>Pseudomonadati</taxon>
        <taxon>Bacteroidota</taxon>
        <taxon>Sphingobacteriia</taxon>
        <taxon>Sphingobacteriales</taxon>
        <taxon>Sphingobacteriaceae</taxon>
        <taxon>Sphingobacterium</taxon>
    </lineage>
</organism>
<evidence type="ECO:0000259" key="2">
    <source>
        <dbReference type="PROSITE" id="PS50093"/>
    </source>
</evidence>
<dbReference type="EMBL" id="FOZZ01000005">
    <property type="protein sequence ID" value="SFS82699.1"/>
    <property type="molecule type" value="Genomic_DNA"/>
</dbReference>
<name>A0A1I6T0B6_9SPHI</name>
<dbReference type="SUPFAM" id="SSF49299">
    <property type="entry name" value="PKD domain"/>
    <property type="match status" value="1"/>
</dbReference>
<reference evidence="3 4" key="1">
    <citation type="submission" date="2016-10" db="EMBL/GenBank/DDBJ databases">
        <authorList>
            <person name="de Groot N.N."/>
        </authorList>
    </citation>
    <scope>NUCLEOTIDE SEQUENCE [LARGE SCALE GENOMIC DNA]</scope>
    <source>
        <strain evidence="3 4">DSM 22789</strain>
    </source>
</reference>
<dbReference type="Pfam" id="PF24595">
    <property type="entry name" value="DUF7619"/>
    <property type="match status" value="1"/>
</dbReference>
<dbReference type="PROSITE" id="PS50093">
    <property type="entry name" value="PKD"/>
    <property type="match status" value="1"/>
</dbReference>
<evidence type="ECO:0000256" key="1">
    <source>
        <dbReference type="SAM" id="SignalP"/>
    </source>
</evidence>
<dbReference type="OrthoDB" id="1110367at2"/>
<dbReference type="Gene3D" id="2.60.40.10">
    <property type="entry name" value="Immunoglobulins"/>
    <property type="match status" value="1"/>
</dbReference>
<protein>
    <submittedName>
        <fullName evidence="3">PKD domain-containing protein</fullName>
    </submittedName>
</protein>
<dbReference type="RefSeq" id="WP_093365329.1">
    <property type="nucleotide sequence ID" value="NZ_FOZZ01000005.1"/>
</dbReference>
<feature type="domain" description="PKD" evidence="2">
    <location>
        <begin position="64"/>
        <end position="99"/>
    </location>
</feature>
<dbReference type="Pfam" id="PF25233">
    <property type="entry name" value="DUF7849"/>
    <property type="match status" value="1"/>
</dbReference>
<dbReference type="CDD" id="cd00146">
    <property type="entry name" value="PKD"/>
    <property type="match status" value="1"/>
</dbReference>
<dbReference type="AlphaFoldDB" id="A0A1I6T0B6"/>
<proteinExistence type="predicted"/>
<sequence>MKRCIFGLLLLTLVQILQGQDTTLVMQDTFPSSIKTEFIGNKVKFTPVIRPLVPIPGGRQAYYTYLWDFGDGNFSTEATPEHQYADSGEFDISLYVVNNYDNGPRPRKPKTKVKVDSKLATVSPNSFEQNFFKSNGIFQIFKNADAVPGEDMSLVIGVKPTTDKGTILILTNEKLINPNGFVVANQSQYHGEKIIPHITANALNSLWANVNGALITQSGSPDYGLKEELTFEGNEATKYFQNLLDEYKTVSQYEIASENDEAQFSILNLDITPEMLADTNAIVTVTGIYLAEGGKPVIHKLDIPIIKSHDPNKMSVRPARMDYRLQFKKKELTYKVQFQNDGEGDAKDIRLEMHFPEQVNIRSFKLLNLYPQCDSCLTAQDVGCYTYQQEGTDKIIFRFKGIALPGTASPILTDQDSTKGFIRFTVQSHKKLQNKSFGSYTDIYFDKNEPIRTNKSVARFRPGLSPLISVGLNTPLRPADDEIGKLTNGLTVGVGLAPIAPYKRPYWQIELFASTFGVDYSESFPLRRGEIQVPDDRGNPIYRSYNGVDSTAMRKYIALQIPVQIRHNWNRYFSTGIGALVKTNLNYHNEQQAIYHLINANGQTTPHIQEKQTKKEKMSPLLFSPLVDINIGRAYLGPALGIRYHYDKTYKNNVNFYLMWRL</sequence>
<keyword evidence="4" id="KW-1185">Reference proteome</keyword>
<feature type="signal peptide" evidence="1">
    <location>
        <begin position="1"/>
        <end position="19"/>
    </location>
</feature>
<dbReference type="STRING" id="683125.SAMN05660206_105186"/>
<gene>
    <name evidence="3" type="ORF">SAMN05660206_105186</name>
</gene>